<proteinExistence type="predicted"/>
<dbReference type="Pfam" id="PF13489">
    <property type="entry name" value="Methyltransf_23"/>
    <property type="match status" value="1"/>
</dbReference>
<sequence>MEYVRNVCSDIQVLRTMWFSKIAGDTHKERLECFYGPQAHAYDNFRARFLHGREGMLKACAQEMKRLQNQDGLVWVDLGGGTGQNVETMARFFDISQFEKIYVVDICGPLCEVARKNVKQRGWNNVEVFEADVCEFKPETAPATLITFSYSLSMIPPFLDAVDKAVSYLDPAVGIIGVADFFTSSKYDSPARQHSYLTRWFWRCIFDLDNVDLGPERRQYLDHLFKKVYEENRTGHIPYVPLLKVPYYIWLGRLN</sequence>
<dbReference type="EMBL" id="OZ019894">
    <property type="protein sequence ID" value="CAK9214557.1"/>
    <property type="molecule type" value="Genomic_DNA"/>
</dbReference>
<evidence type="ECO:0008006" key="3">
    <source>
        <dbReference type="Google" id="ProtNLM"/>
    </source>
</evidence>
<dbReference type="Proteomes" id="UP001497512">
    <property type="component" value="Chromosome 2"/>
</dbReference>
<dbReference type="PANTHER" id="PTHR47473">
    <property type="entry name" value="BTA1P"/>
    <property type="match status" value="1"/>
</dbReference>
<dbReference type="CDD" id="cd02440">
    <property type="entry name" value="AdoMet_MTases"/>
    <property type="match status" value="1"/>
</dbReference>
<dbReference type="InterPro" id="IPR029063">
    <property type="entry name" value="SAM-dependent_MTases_sf"/>
</dbReference>
<organism evidence="1 2">
    <name type="scientific">Sphagnum troendelagicum</name>
    <dbReference type="NCBI Taxonomy" id="128251"/>
    <lineage>
        <taxon>Eukaryota</taxon>
        <taxon>Viridiplantae</taxon>
        <taxon>Streptophyta</taxon>
        <taxon>Embryophyta</taxon>
        <taxon>Bryophyta</taxon>
        <taxon>Sphagnophytina</taxon>
        <taxon>Sphagnopsida</taxon>
        <taxon>Sphagnales</taxon>
        <taxon>Sphagnaceae</taxon>
        <taxon>Sphagnum</taxon>
    </lineage>
</organism>
<dbReference type="Gene3D" id="3.40.50.150">
    <property type="entry name" value="Vaccinia Virus protein VP39"/>
    <property type="match status" value="1"/>
</dbReference>
<reference evidence="1" key="1">
    <citation type="submission" date="2024-02" db="EMBL/GenBank/DDBJ databases">
        <authorList>
            <consortium name="ELIXIR-Norway"/>
            <consortium name="Elixir Norway"/>
        </authorList>
    </citation>
    <scope>NUCLEOTIDE SEQUENCE</scope>
</reference>
<protein>
    <recommendedName>
        <fullName evidence="3">S-adenosyl-L-methionine-dependent methyltransferase</fullName>
    </recommendedName>
</protein>
<accession>A0ABP0U7L3</accession>
<evidence type="ECO:0000313" key="2">
    <source>
        <dbReference type="Proteomes" id="UP001497512"/>
    </source>
</evidence>
<gene>
    <name evidence="1" type="ORF">CSSPTR1EN2_LOCUS12291</name>
</gene>
<evidence type="ECO:0000313" key="1">
    <source>
        <dbReference type="EMBL" id="CAK9214557.1"/>
    </source>
</evidence>
<dbReference type="SUPFAM" id="SSF53335">
    <property type="entry name" value="S-adenosyl-L-methionine-dependent methyltransferases"/>
    <property type="match status" value="1"/>
</dbReference>
<dbReference type="PANTHER" id="PTHR47473:SF1">
    <property type="entry name" value="METHYLTRANSFERASE DOMAIN-CONTAINING PROTEIN"/>
    <property type="match status" value="1"/>
</dbReference>
<name>A0ABP0U7L3_9BRYO</name>
<keyword evidence="2" id="KW-1185">Reference proteome</keyword>